<reference evidence="1 2" key="1">
    <citation type="submission" date="2017-10" db="EMBL/GenBank/DDBJ databases">
        <title>Complete genome sequence of Paracoccus yeei TT13 isolated from human skin.</title>
        <authorList>
            <person name="Lee K."/>
            <person name="Lim J.Y."/>
            <person name="Hwang I."/>
        </authorList>
    </citation>
    <scope>NUCLEOTIDE SEQUENCE [LARGE SCALE GENOMIC DNA]</scope>
    <source>
        <strain evidence="1 2">TT13</strain>
    </source>
</reference>
<gene>
    <name evidence="1" type="ORF">PYTT13_07040</name>
</gene>
<dbReference type="AlphaFoldDB" id="A0A2D2C517"/>
<accession>A0A2D2C517</accession>
<sequence length="81" mass="9049">MDEPPGGAAMTAYDEAHVRLYLRLLDAEAQGADWTEVVEALFGICPATEPERAAKVHRAHMDRAKWMTQSGFCEFLGFRAH</sequence>
<protein>
    <submittedName>
        <fullName evidence="1">DUF2285 domain-containing protein</fullName>
    </submittedName>
</protein>
<name>A0A2D2C517_9RHOB</name>
<dbReference type="Proteomes" id="UP000229314">
    <property type="component" value="Chromosome"/>
</dbReference>
<proteinExistence type="predicted"/>
<evidence type="ECO:0000313" key="1">
    <source>
        <dbReference type="EMBL" id="ATQ57577.1"/>
    </source>
</evidence>
<dbReference type="EMBL" id="CP024422">
    <property type="protein sequence ID" value="ATQ57577.1"/>
    <property type="molecule type" value="Genomic_DNA"/>
</dbReference>
<organism evidence="1 2">
    <name type="scientific">Paracoccus yeei</name>
    <dbReference type="NCBI Taxonomy" id="147645"/>
    <lineage>
        <taxon>Bacteria</taxon>
        <taxon>Pseudomonadati</taxon>
        <taxon>Pseudomonadota</taxon>
        <taxon>Alphaproteobacteria</taxon>
        <taxon>Rhodobacterales</taxon>
        <taxon>Paracoccaceae</taxon>
        <taxon>Paracoccus</taxon>
    </lineage>
</organism>
<evidence type="ECO:0000313" key="2">
    <source>
        <dbReference type="Proteomes" id="UP000229314"/>
    </source>
</evidence>